<evidence type="ECO:0000313" key="2">
    <source>
        <dbReference type="Proteomes" id="UP000698924"/>
    </source>
</evidence>
<comment type="caution">
    <text evidence="1">The sequence shown here is derived from an EMBL/GenBank/DDBJ whole genome shotgun (WGS) entry which is preliminary data.</text>
</comment>
<protein>
    <submittedName>
        <fullName evidence="1">Uncharacterized protein</fullName>
    </submittedName>
</protein>
<reference evidence="1 2" key="1">
    <citation type="journal article" date="2021" name="Sci. Rep.">
        <title>The distribution of antibiotic resistance genes in chicken gut microbiota commensals.</title>
        <authorList>
            <person name="Juricova H."/>
            <person name="Matiasovicova J."/>
            <person name="Kubasova T."/>
            <person name="Cejkova D."/>
            <person name="Rychlik I."/>
        </authorList>
    </citation>
    <scope>NUCLEOTIDE SEQUENCE [LARGE SCALE GENOMIC DNA]</scope>
    <source>
        <strain evidence="1 2">An421</strain>
    </source>
</reference>
<dbReference type="Proteomes" id="UP000698924">
    <property type="component" value="Unassembled WGS sequence"/>
</dbReference>
<dbReference type="AlphaFoldDB" id="A0AA40ZUF9"/>
<dbReference type="RefSeq" id="WP_204972672.1">
    <property type="nucleotide sequence ID" value="NZ_JAAZTS010000007.1"/>
</dbReference>
<organism evidence="1 2">
    <name type="scientific">Caecibacteroides pullorum</name>
    <dbReference type="NCBI Taxonomy" id="2725562"/>
    <lineage>
        <taxon>Bacteria</taxon>
        <taxon>Pseudomonadati</taxon>
        <taxon>Bacteroidota</taxon>
        <taxon>Bacteroidia</taxon>
        <taxon>Bacteroidales</taxon>
        <taxon>Bacteroidaceae</taxon>
        <taxon>Caecibacteroides</taxon>
    </lineage>
</organism>
<accession>A0AA40ZUF9</accession>
<gene>
    <name evidence="1" type="ORF">H6D15_11930</name>
</gene>
<keyword evidence="2" id="KW-1185">Reference proteome</keyword>
<proteinExistence type="predicted"/>
<sequence length="281" mass="31994">MKRTTYVILGVLLALLAGMSATIIYWGTHSGSASDMTIRLEGEERVRPLPACKVIRFRMDRMLHKQDGNDELNYYLAVNNNNIRLKVTSADTTAGSLFYVADIEEFMDFQSQGDTLDIVFSFPPEKLKKKMPHGKIPSYFSLQAEPLELRLPESVECLKGEVFDAVELQDLQRDSLFIDFLHSPATVFVQNSHFRALSALSRQLCLNSGSVDRLYLNLGGLYNFKVETDSFRIDTEYLSGSRNVDFQADPQECRRILWNPLSKNAKLNLKIKNPSEILLRE</sequence>
<dbReference type="EMBL" id="JACJMO010000022">
    <property type="protein sequence ID" value="MBM6858298.1"/>
    <property type="molecule type" value="Genomic_DNA"/>
</dbReference>
<name>A0AA40ZUF9_9BACT</name>
<evidence type="ECO:0000313" key="1">
    <source>
        <dbReference type="EMBL" id="MBM6858298.1"/>
    </source>
</evidence>